<dbReference type="InterPro" id="IPR001227">
    <property type="entry name" value="Ac_transferase_dom_sf"/>
</dbReference>
<dbReference type="Gene3D" id="3.10.129.110">
    <property type="entry name" value="Polyketide synthase dehydratase"/>
    <property type="match status" value="1"/>
</dbReference>
<dbReference type="PANTHER" id="PTHR43074">
    <property type="entry name" value="OMEGA-3 POLYUNSATURATED FATTY ACID SYNTHASE PFAB-RELATED"/>
    <property type="match status" value="1"/>
</dbReference>
<reference evidence="4 5" key="1">
    <citation type="submission" date="2015-09" db="EMBL/GenBank/DDBJ databases">
        <title>Sorangium comparison.</title>
        <authorList>
            <person name="Zaburannyi N."/>
            <person name="Bunk B."/>
            <person name="Overmann J."/>
            <person name="Mueller R."/>
        </authorList>
    </citation>
    <scope>NUCLEOTIDE SEQUENCE [LARGE SCALE GENOMIC DNA]</scope>
    <source>
        <strain evidence="4 5">So ce836</strain>
    </source>
</reference>
<evidence type="ECO:0000259" key="3">
    <source>
        <dbReference type="PROSITE" id="PS52019"/>
    </source>
</evidence>
<gene>
    <name evidence="4" type="ORF">SOCE836_060770</name>
</gene>
<feature type="region of interest" description="N-terminal hotdog fold" evidence="1">
    <location>
        <begin position="577"/>
        <end position="712"/>
    </location>
</feature>
<dbReference type="Proteomes" id="UP000295497">
    <property type="component" value="Chromosome"/>
</dbReference>
<dbReference type="GO" id="GO:0016740">
    <property type="term" value="F:transferase activity"/>
    <property type="evidence" value="ECO:0007669"/>
    <property type="project" value="InterPro"/>
</dbReference>
<dbReference type="RefSeq" id="WP_165374230.1">
    <property type="nucleotide sequence ID" value="NZ_CP012672.1"/>
</dbReference>
<dbReference type="PROSITE" id="PS52019">
    <property type="entry name" value="PKS_MFAS_DH"/>
    <property type="match status" value="1"/>
</dbReference>
<feature type="active site" description="Proton acceptor; for dehydratase activity" evidence="1">
    <location>
        <position position="608"/>
    </location>
</feature>
<dbReference type="AlphaFoldDB" id="A0A4P2QU93"/>
<dbReference type="InterPro" id="IPR052568">
    <property type="entry name" value="PKS-FAS_Synthase"/>
</dbReference>
<dbReference type="InterPro" id="IPR049551">
    <property type="entry name" value="PKS_DH_C"/>
</dbReference>
<evidence type="ECO:0000313" key="5">
    <source>
        <dbReference type="Proteomes" id="UP000295497"/>
    </source>
</evidence>
<feature type="region of interest" description="Disordered" evidence="2">
    <location>
        <begin position="498"/>
        <end position="520"/>
    </location>
</feature>
<dbReference type="InterPro" id="IPR014043">
    <property type="entry name" value="Acyl_transferase_dom"/>
</dbReference>
<sequence length="982" mass="105530">MASIAEKPQIPAGDTPEARTAELHGSPSATSASARDAGELFLLSSSDRAGMAAAIDDLVAVAEAGSAISLRRLSRERARGPGGEHRLAVVALDHRDLTKKLKRARTTLARAEQRHLRVPSGVYYGSGAPPGGTALLFPGQGSQYEGMLEQLHRHWPPSRAWFDALDASYASAGEAPPSEIVFPRAPATSEEERLSRERRLVDMERGAQVGLIASLASYEMLSALGVRADIMVGNSNGEHAALIAAGAIAAPSRRALCDIIAQIGLSGRALPAPRVPERMVAVNAFDRAQLDALLERHGGQLFIAMDNCPNQVVIAGTQPAVEAAAEALGGAGAVCLRLPFERAYHTPLFDAWQRTLRAHYDRFVPGAAHARVRCCATLGPVPEEPSRAWDLLAAQWSSPVRFRQMIEALYDDGTRTFIEAGPNNRLTAFVEDTLRGRPHLAVAASSQHRSDIQQLKHVVGELYAHGLAVQVEPLDLLCDAVLRGGLAQDEARAGALASGHGAGAAQRGRGAGPARDPAPRARSIRALHAALLADAEESQARVLRAVQRLTRQPGAAPAPPSAARQPGPAAAAAPMDCPLLGDVVRLDGRELHAERRFDWRRDPFVLDHSLGPPSPQRRAGGPHLPVLPFTLSLEILAEAAGRLTGLRPVAFSDIRAGRWLALDRGRLTVAIHAERLPGDGLDGRVRVRLHEVDGPRRYPAFEGTVHVADDPSLAPRPALLSEPGARPPRAWSAQRFYSSFAFHGPSYRGIERVLAVGEHSIEADLAITDLPGLDARALRIHPALLDCTGQLVAFWLLERGERHFGVFPFQARRVAWYRRSLTPGGRMRCSGHVRLERSGATYATFEIVDSSGATAAVIEGLEQRFVRFPEAIHRLLFGGAAAERRAPPEAPEAGGTAADRAVDAVDGSFLNASWGIWARALAHVVLPGRELDDWYRHDSDGDRRVASLLSHVAARDARAPRAQPPAEPPNMNDPSSGRQQRS</sequence>
<name>A0A4P2QU93_SORCE</name>
<evidence type="ECO:0000313" key="4">
    <source>
        <dbReference type="EMBL" id="AUX33910.1"/>
    </source>
</evidence>
<evidence type="ECO:0000256" key="1">
    <source>
        <dbReference type="PROSITE-ProRule" id="PRU01363"/>
    </source>
</evidence>
<feature type="region of interest" description="C-terminal hotdog fold" evidence="1">
    <location>
        <begin position="728"/>
        <end position="872"/>
    </location>
</feature>
<evidence type="ECO:0000256" key="2">
    <source>
        <dbReference type="SAM" id="MobiDB-lite"/>
    </source>
</evidence>
<dbReference type="Pfam" id="PF00698">
    <property type="entry name" value="Acyl_transf_1"/>
    <property type="match status" value="1"/>
</dbReference>
<organism evidence="4 5">
    <name type="scientific">Sorangium cellulosum</name>
    <name type="common">Polyangium cellulosum</name>
    <dbReference type="NCBI Taxonomy" id="56"/>
    <lineage>
        <taxon>Bacteria</taxon>
        <taxon>Pseudomonadati</taxon>
        <taxon>Myxococcota</taxon>
        <taxon>Polyangia</taxon>
        <taxon>Polyangiales</taxon>
        <taxon>Polyangiaceae</taxon>
        <taxon>Sorangium</taxon>
    </lineage>
</organism>
<dbReference type="SUPFAM" id="SSF55048">
    <property type="entry name" value="Probable ACP-binding domain of malonyl-CoA ACP transacylase"/>
    <property type="match status" value="1"/>
</dbReference>
<feature type="region of interest" description="Disordered" evidence="2">
    <location>
        <begin position="551"/>
        <end position="571"/>
    </location>
</feature>
<dbReference type="InterPro" id="IPR016035">
    <property type="entry name" value="Acyl_Trfase/lysoPLipase"/>
</dbReference>
<dbReference type="InterPro" id="IPR049900">
    <property type="entry name" value="PKS_mFAS_DH"/>
</dbReference>
<dbReference type="InterPro" id="IPR042104">
    <property type="entry name" value="PKS_dehydratase_sf"/>
</dbReference>
<dbReference type="InterPro" id="IPR016036">
    <property type="entry name" value="Malonyl_transacylase_ACP-bd"/>
</dbReference>
<dbReference type="SUPFAM" id="SSF52151">
    <property type="entry name" value="FabD/lysophospholipase-like"/>
    <property type="match status" value="1"/>
</dbReference>
<dbReference type="Pfam" id="PF14765">
    <property type="entry name" value="PS-DH"/>
    <property type="match status" value="1"/>
</dbReference>
<dbReference type="PANTHER" id="PTHR43074:SF1">
    <property type="entry name" value="BETA-KETOACYL SYNTHASE FAMILY PROTEIN-RELATED"/>
    <property type="match status" value="1"/>
</dbReference>
<dbReference type="Gene3D" id="3.40.366.10">
    <property type="entry name" value="Malonyl-Coenzyme A Acyl Carrier Protein, domain 2"/>
    <property type="match status" value="1"/>
</dbReference>
<proteinExistence type="predicted"/>
<feature type="region of interest" description="Disordered" evidence="2">
    <location>
        <begin position="1"/>
        <end position="34"/>
    </location>
</feature>
<protein>
    <recommendedName>
        <fullName evidence="3">PKS/mFAS DH domain-containing protein</fullName>
    </recommendedName>
</protein>
<accession>A0A4P2QU93</accession>
<feature type="compositionally biased region" description="Polar residues" evidence="2">
    <location>
        <begin position="972"/>
        <end position="982"/>
    </location>
</feature>
<feature type="region of interest" description="Disordered" evidence="2">
    <location>
        <begin position="952"/>
        <end position="982"/>
    </location>
</feature>
<dbReference type="EMBL" id="CP012672">
    <property type="protein sequence ID" value="AUX33910.1"/>
    <property type="molecule type" value="Genomic_DNA"/>
</dbReference>
<dbReference type="SMART" id="SM00827">
    <property type="entry name" value="PKS_AT"/>
    <property type="match status" value="1"/>
</dbReference>
<feature type="active site" description="Proton donor; for dehydratase activity" evidence="1">
    <location>
        <position position="786"/>
    </location>
</feature>
<feature type="domain" description="PKS/mFAS DH" evidence="3">
    <location>
        <begin position="577"/>
        <end position="872"/>
    </location>
</feature>